<dbReference type="PROSITE" id="PS51186">
    <property type="entry name" value="GNAT"/>
    <property type="match status" value="1"/>
</dbReference>
<dbReference type="KEGG" id="psco:LY89DRAFT_685448"/>
<evidence type="ECO:0000313" key="5">
    <source>
        <dbReference type="Proteomes" id="UP000070700"/>
    </source>
</evidence>
<dbReference type="EMBL" id="KQ947416">
    <property type="protein sequence ID" value="KUJ16492.1"/>
    <property type="molecule type" value="Genomic_DNA"/>
</dbReference>
<feature type="domain" description="N-acetyltransferase" evidence="3">
    <location>
        <begin position="19"/>
        <end position="169"/>
    </location>
</feature>
<proteinExistence type="predicted"/>
<dbReference type="InterPro" id="IPR000182">
    <property type="entry name" value="GNAT_dom"/>
</dbReference>
<evidence type="ECO:0000256" key="1">
    <source>
        <dbReference type="ARBA" id="ARBA00022679"/>
    </source>
</evidence>
<evidence type="ECO:0000256" key="2">
    <source>
        <dbReference type="ARBA" id="ARBA00023315"/>
    </source>
</evidence>
<dbReference type="PANTHER" id="PTHR43800:SF1">
    <property type="entry name" value="PEPTIDYL-LYSINE N-ACETYLTRANSFERASE YJAB"/>
    <property type="match status" value="1"/>
</dbReference>
<dbReference type="Pfam" id="PF00583">
    <property type="entry name" value="Acetyltransf_1"/>
    <property type="match status" value="1"/>
</dbReference>
<dbReference type="Proteomes" id="UP000070700">
    <property type="component" value="Unassembled WGS sequence"/>
</dbReference>
<gene>
    <name evidence="4" type="ORF">LY89DRAFT_685448</name>
</gene>
<dbReference type="RefSeq" id="XP_018070847.1">
    <property type="nucleotide sequence ID" value="XM_018215087.1"/>
</dbReference>
<sequence>MAAAEVQRKESLEYAPESYYIRSPRSSDIPLLEKVERSAAEVFLTVNLGFLLDQPTVDPYLLASMANSGHLWIAVDKFDQPIGFLGGQYLEGNFHIIEVSVARSYQGRGIGKALMATMVDQIRAEGYKTITLTTYRDLPWNAPWYSRMGFAEVKSWDAGKSYEDILEEEARHGLDIRNRCVMRKIL</sequence>
<dbReference type="SUPFAM" id="SSF55729">
    <property type="entry name" value="Acyl-CoA N-acyltransferases (Nat)"/>
    <property type="match status" value="1"/>
</dbReference>
<dbReference type="Gene3D" id="3.40.630.30">
    <property type="match status" value="1"/>
</dbReference>
<evidence type="ECO:0000259" key="3">
    <source>
        <dbReference type="PROSITE" id="PS51186"/>
    </source>
</evidence>
<accession>A0A194X9P4</accession>
<dbReference type="GO" id="GO:0016747">
    <property type="term" value="F:acyltransferase activity, transferring groups other than amino-acyl groups"/>
    <property type="evidence" value="ECO:0007669"/>
    <property type="project" value="InterPro"/>
</dbReference>
<keyword evidence="1 4" id="KW-0808">Transferase</keyword>
<keyword evidence="5" id="KW-1185">Reference proteome</keyword>
<keyword evidence="2" id="KW-0012">Acyltransferase</keyword>
<reference evidence="4 5" key="1">
    <citation type="submission" date="2015-10" db="EMBL/GenBank/DDBJ databases">
        <title>Full genome of DAOMC 229536 Phialocephala scopiformis, a fungal endophyte of spruce producing the potent anti-insectan compound rugulosin.</title>
        <authorList>
            <consortium name="DOE Joint Genome Institute"/>
            <person name="Walker A.K."/>
            <person name="Frasz S.L."/>
            <person name="Seifert K.A."/>
            <person name="Miller J.D."/>
            <person name="Mondo S.J."/>
            <person name="Labutti K."/>
            <person name="Lipzen A."/>
            <person name="Dockter R."/>
            <person name="Kennedy M."/>
            <person name="Grigoriev I.V."/>
            <person name="Spatafora J.W."/>
        </authorList>
    </citation>
    <scope>NUCLEOTIDE SEQUENCE [LARGE SCALE GENOMIC DNA]</scope>
    <source>
        <strain evidence="4 5">CBS 120377</strain>
    </source>
</reference>
<dbReference type="AlphaFoldDB" id="A0A194X9P4"/>
<protein>
    <submittedName>
        <fullName evidence="4">Putative acetyltransferase</fullName>
    </submittedName>
</protein>
<dbReference type="InterPro" id="IPR016181">
    <property type="entry name" value="Acyl_CoA_acyltransferase"/>
</dbReference>
<dbReference type="OrthoDB" id="2744543at2759"/>
<name>A0A194X9P4_MOLSC</name>
<dbReference type="STRING" id="149040.A0A194X9P4"/>
<dbReference type="CDD" id="cd04301">
    <property type="entry name" value="NAT_SF"/>
    <property type="match status" value="1"/>
</dbReference>
<dbReference type="InParanoid" id="A0A194X9P4"/>
<dbReference type="PANTHER" id="PTHR43800">
    <property type="entry name" value="PEPTIDYL-LYSINE N-ACETYLTRANSFERASE YJAB"/>
    <property type="match status" value="1"/>
</dbReference>
<dbReference type="GeneID" id="28824813"/>
<organism evidence="4 5">
    <name type="scientific">Mollisia scopiformis</name>
    <name type="common">Conifer needle endophyte fungus</name>
    <name type="synonym">Phialocephala scopiformis</name>
    <dbReference type="NCBI Taxonomy" id="149040"/>
    <lineage>
        <taxon>Eukaryota</taxon>
        <taxon>Fungi</taxon>
        <taxon>Dikarya</taxon>
        <taxon>Ascomycota</taxon>
        <taxon>Pezizomycotina</taxon>
        <taxon>Leotiomycetes</taxon>
        <taxon>Helotiales</taxon>
        <taxon>Mollisiaceae</taxon>
        <taxon>Mollisia</taxon>
    </lineage>
</organism>
<evidence type="ECO:0000313" key="4">
    <source>
        <dbReference type="EMBL" id="KUJ16492.1"/>
    </source>
</evidence>